<feature type="transmembrane region" description="Helical" evidence="1">
    <location>
        <begin position="49"/>
        <end position="67"/>
    </location>
</feature>
<dbReference type="PANTHER" id="PTHR40044:SF1">
    <property type="entry name" value="INTEGRAL MEMBRANE PROTEIN"/>
    <property type="match status" value="1"/>
</dbReference>
<dbReference type="PIRSF" id="PIRSF031501">
    <property type="entry name" value="QueT"/>
    <property type="match status" value="1"/>
</dbReference>
<name>A0A9E8RVK9_9BACI</name>
<dbReference type="EMBL" id="CP106878">
    <property type="protein sequence ID" value="WAA09048.1"/>
    <property type="molecule type" value="Genomic_DNA"/>
</dbReference>
<feature type="transmembrane region" description="Helical" evidence="1">
    <location>
        <begin position="6"/>
        <end position="28"/>
    </location>
</feature>
<keyword evidence="1" id="KW-0472">Membrane</keyword>
<keyword evidence="3" id="KW-1185">Reference proteome</keyword>
<dbReference type="Proteomes" id="UP001164718">
    <property type="component" value="Chromosome"/>
</dbReference>
<accession>A0A9E8RVK9</accession>
<feature type="transmembrane region" description="Helical" evidence="1">
    <location>
        <begin position="130"/>
        <end position="151"/>
    </location>
</feature>
<dbReference type="InterPro" id="IPR010387">
    <property type="entry name" value="QueT"/>
</dbReference>
<proteinExistence type="predicted"/>
<dbReference type="Pfam" id="PF06177">
    <property type="entry name" value="QueT"/>
    <property type="match status" value="1"/>
</dbReference>
<keyword evidence="1" id="KW-0812">Transmembrane</keyword>
<feature type="transmembrane region" description="Helical" evidence="1">
    <location>
        <begin position="100"/>
        <end position="118"/>
    </location>
</feature>
<dbReference type="PANTHER" id="PTHR40044">
    <property type="entry name" value="INTEGRAL MEMBRANE PROTEIN-RELATED"/>
    <property type="match status" value="1"/>
</dbReference>
<evidence type="ECO:0000313" key="2">
    <source>
        <dbReference type="EMBL" id="WAA09048.1"/>
    </source>
</evidence>
<organism evidence="2 3">
    <name type="scientific">Fervidibacillus albus</name>
    <dbReference type="NCBI Taxonomy" id="2980026"/>
    <lineage>
        <taxon>Bacteria</taxon>
        <taxon>Bacillati</taxon>
        <taxon>Bacillota</taxon>
        <taxon>Bacilli</taxon>
        <taxon>Bacillales</taxon>
        <taxon>Bacillaceae</taxon>
        <taxon>Fervidibacillus</taxon>
    </lineage>
</organism>
<keyword evidence="1" id="KW-1133">Transmembrane helix</keyword>
<evidence type="ECO:0000313" key="3">
    <source>
        <dbReference type="Proteomes" id="UP001164718"/>
    </source>
</evidence>
<dbReference type="RefSeq" id="WP_275416833.1">
    <property type="nucleotide sequence ID" value="NZ_CP106878.1"/>
</dbReference>
<dbReference type="AlphaFoldDB" id="A0A9E8RVK9"/>
<protein>
    <submittedName>
        <fullName evidence="2">QueT transporter family protein</fullName>
    </submittedName>
</protein>
<sequence length="161" mass="18332">MKIRTIVTNGIVAALYIAITAVIQPIAFSNIQFRIPEIFNHLVVFNKKYIFGVVIGVFLANLFFSNLLPYDLIFGVGHSIFSLTITIMISRWIKNVWIKMAANTIVFSGMMFIIAYELKLALGFPFWETWLLTAIGEFVVMAIGTPLMYSLNQRVQFKNII</sequence>
<evidence type="ECO:0000256" key="1">
    <source>
        <dbReference type="SAM" id="Phobius"/>
    </source>
</evidence>
<dbReference type="KEGG" id="faf:OE104_10645"/>
<reference evidence="2" key="1">
    <citation type="submission" date="2022-09" db="EMBL/GenBank/DDBJ databases">
        <title>Complete Genomes of Fervidibacillus albus and Fervidibacillus halotolerans isolated from tidal flat sediments.</title>
        <authorList>
            <person name="Kwon K.K."/>
            <person name="Yang S.-H."/>
            <person name="Park M.J."/>
            <person name="Oh H.-M."/>
        </authorList>
    </citation>
    <scope>NUCLEOTIDE SEQUENCE</scope>
    <source>
        <strain evidence="2">MEBiC13591</strain>
    </source>
</reference>
<gene>
    <name evidence="2" type="ORF">OE104_10645</name>
</gene>